<keyword evidence="2" id="KW-0067">ATP-binding</keyword>
<evidence type="ECO:0000256" key="1">
    <source>
        <dbReference type="SAM" id="Phobius"/>
    </source>
</evidence>
<protein>
    <submittedName>
        <fullName evidence="2">DNA helicase</fullName>
    </submittedName>
</protein>
<dbReference type="RefSeq" id="WP_135120259.1">
    <property type="nucleotide sequence ID" value="NZ_SPQZ01000003.1"/>
</dbReference>
<keyword evidence="3" id="KW-1185">Reference proteome</keyword>
<keyword evidence="1" id="KW-1133">Transmembrane helix</keyword>
<comment type="caution">
    <text evidence="2">The sequence shown here is derived from an EMBL/GenBank/DDBJ whole genome shotgun (WGS) entry which is preliminary data.</text>
</comment>
<proteinExistence type="predicted"/>
<feature type="transmembrane region" description="Helical" evidence="1">
    <location>
        <begin position="130"/>
        <end position="151"/>
    </location>
</feature>
<dbReference type="GO" id="GO:0004386">
    <property type="term" value="F:helicase activity"/>
    <property type="evidence" value="ECO:0007669"/>
    <property type="project" value="UniProtKB-KW"/>
</dbReference>
<gene>
    <name evidence="2" type="ORF">E4M00_09625</name>
</gene>
<keyword evidence="2" id="KW-0378">Hydrolase</keyword>
<keyword evidence="2" id="KW-0547">Nucleotide-binding</keyword>
<keyword evidence="1" id="KW-0812">Transmembrane</keyword>
<keyword evidence="1" id="KW-0472">Membrane</keyword>
<name>A0A4Y9R2T3_9MICO</name>
<dbReference type="AlphaFoldDB" id="A0A4Y9R2T3"/>
<organism evidence="2 3">
    <name type="scientific">Orlajensenia leifsoniae</name>
    <dbReference type="NCBI Taxonomy" id="2561933"/>
    <lineage>
        <taxon>Bacteria</taxon>
        <taxon>Bacillati</taxon>
        <taxon>Actinomycetota</taxon>
        <taxon>Actinomycetes</taxon>
        <taxon>Micrococcales</taxon>
        <taxon>Microbacteriaceae</taxon>
        <taxon>Orlajensenia</taxon>
    </lineage>
</organism>
<keyword evidence="2" id="KW-0347">Helicase</keyword>
<accession>A0A4Y9R2T3</accession>
<dbReference type="EMBL" id="SPQZ01000003">
    <property type="protein sequence ID" value="TFV98262.1"/>
    <property type="molecule type" value="Genomic_DNA"/>
</dbReference>
<reference evidence="2 3" key="1">
    <citation type="journal article" date="2018" name="J. Microbiol.">
        <title>Leifsonia flava sp. nov., a novel actinobacterium isolated from the rhizosphere of Aquilegia viridiflora.</title>
        <authorList>
            <person name="Cai Y."/>
            <person name="Tao W.Z."/>
            <person name="Ma Y.J."/>
            <person name="Cheng J."/>
            <person name="Zhang M.Y."/>
            <person name="Zhang Y.X."/>
        </authorList>
    </citation>
    <scope>NUCLEOTIDE SEQUENCE [LARGE SCALE GENOMIC DNA]</scope>
    <source>
        <strain evidence="2 3">SYP-B2174</strain>
    </source>
</reference>
<sequence>MGLTRKRRKELNRLRASAEELWSRQQDVLDRANTVAREAGRQVGYLTREEVAPRVQSSYSQYVQPGVDGARSFAQGTGKNIEQTVLPAVGTALGAVLTIGDIAKDRRVKAAIDRLNRGKITVPVNTGPGVGTYLAVAAGVIAAAGVAYAVWQTFRADDELWIADEPLPGAESAAND</sequence>
<evidence type="ECO:0000313" key="2">
    <source>
        <dbReference type="EMBL" id="TFV98262.1"/>
    </source>
</evidence>
<evidence type="ECO:0000313" key="3">
    <source>
        <dbReference type="Proteomes" id="UP000298127"/>
    </source>
</evidence>
<dbReference type="Proteomes" id="UP000298127">
    <property type="component" value="Unassembled WGS sequence"/>
</dbReference>